<gene>
    <name evidence="7" type="ORF">A7K91_20085</name>
</gene>
<proteinExistence type="inferred from homology"/>
<dbReference type="GO" id="GO:0005524">
    <property type="term" value="F:ATP binding"/>
    <property type="evidence" value="ECO:0007669"/>
    <property type="project" value="UniProtKB-KW"/>
</dbReference>
<organism evidence="7 8">
    <name type="scientific">Paenibacillus oryzae</name>
    <dbReference type="NCBI Taxonomy" id="1844972"/>
    <lineage>
        <taxon>Bacteria</taxon>
        <taxon>Bacillati</taxon>
        <taxon>Bacillota</taxon>
        <taxon>Bacilli</taxon>
        <taxon>Bacillales</taxon>
        <taxon>Paenibacillaceae</taxon>
        <taxon>Paenibacillus</taxon>
    </lineage>
</organism>
<evidence type="ECO:0000313" key="7">
    <source>
        <dbReference type="EMBL" id="OBR65284.1"/>
    </source>
</evidence>
<dbReference type="AlphaFoldDB" id="A0A1A5YI76"/>
<dbReference type="PANTHER" id="PTHR43085:SF1">
    <property type="entry name" value="PSEUDOURIDINE KINASE-RELATED"/>
    <property type="match status" value="1"/>
</dbReference>
<keyword evidence="5" id="KW-0067">ATP-binding</keyword>
<dbReference type="STRING" id="1844972.A7K91_20085"/>
<protein>
    <recommendedName>
        <fullName evidence="6">Carbohydrate kinase PfkB domain-containing protein</fullName>
    </recommendedName>
</protein>
<evidence type="ECO:0000256" key="5">
    <source>
        <dbReference type="ARBA" id="ARBA00022840"/>
    </source>
</evidence>
<comment type="similarity">
    <text evidence="1">Belongs to the carbohydrate kinase PfkB family.</text>
</comment>
<dbReference type="PROSITE" id="PS00584">
    <property type="entry name" value="PFKB_KINASES_2"/>
    <property type="match status" value="1"/>
</dbReference>
<dbReference type="OrthoDB" id="9813569at2"/>
<dbReference type="Gene3D" id="3.40.1190.20">
    <property type="match status" value="1"/>
</dbReference>
<keyword evidence="2" id="KW-0808">Transferase</keyword>
<comment type="caution">
    <text evidence="7">The sequence shown here is derived from an EMBL/GenBank/DDBJ whole genome shotgun (WGS) entry which is preliminary data.</text>
</comment>
<evidence type="ECO:0000256" key="2">
    <source>
        <dbReference type="ARBA" id="ARBA00022679"/>
    </source>
</evidence>
<dbReference type="EMBL" id="LYPA01000059">
    <property type="protein sequence ID" value="OBR65284.1"/>
    <property type="molecule type" value="Genomic_DNA"/>
</dbReference>
<dbReference type="CDD" id="cd01167">
    <property type="entry name" value="bac_FRK"/>
    <property type="match status" value="1"/>
</dbReference>
<dbReference type="RefSeq" id="WP_068683479.1">
    <property type="nucleotide sequence ID" value="NZ_LYPA01000059.1"/>
</dbReference>
<evidence type="ECO:0000256" key="4">
    <source>
        <dbReference type="ARBA" id="ARBA00022777"/>
    </source>
</evidence>
<evidence type="ECO:0000259" key="6">
    <source>
        <dbReference type="Pfam" id="PF00294"/>
    </source>
</evidence>
<dbReference type="InterPro" id="IPR050306">
    <property type="entry name" value="PfkB_Carbo_kinase"/>
</dbReference>
<dbReference type="PANTHER" id="PTHR43085">
    <property type="entry name" value="HEXOKINASE FAMILY MEMBER"/>
    <property type="match status" value="1"/>
</dbReference>
<dbReference type="Proteomes" id="UP000092024">
    <property type="component" value="Unassembled WGS sequence"/>
</dbReference>
<keyword evidence="8" id="KW-1185">Reference proteome</keyword>
<keyword evidence="4" id="KW-0418">Kinase</keyword>
<name>A0A1A5YI76_9BACL</name>
<accession>A0A1A5YI76</accession>
<dbReference type="GO" id="GO:0016301">
    <property type="term" value="F:kinase activity"/>
    <property type="evidence" value="ECO:0007669"/>
    <property type="project" value="UniProtKB-KW"/>
</dbReference>
<dbReference type="InterPro" id="IPR002173">
    <property type="entry name" value="Carboh/pur_kinase_PfkB_CS"/>
</dbReference>
<dbReference type="SUPFAM" id="SSF53613">
    <property type="entry name" value="Ribokinase-like"/>
    <property type="match status" value="1"/>
</dbReference>
<evidence type="ECO:0000256" key="3">
    <source>
        <dbReference type="ARBA" id="ARBA00022741"/>
    </source>
</evidence>
<evidence type="ECO:0000256" key="1">
    <source>
        <dbReference type="ARBA" id="ARBA00010688"/>
    </source>
</evidence>
<dbReference type="InterPro" id="IPR011611">
    <property type="entry name" value="PfkB_dom"/>
</dbReference>
<reference evidence="7 8" key="1">
    <citation type="submission" date="2016-05" db="EMBL/GenBank/DDBJ databases">
        <title>Paenibacillus oryzae. sp. nov., isolated from the rice root.</title>
        <authorList>
            <person name="Zhang J."/>
            <person name="Zhang X."/>
        </authorList>
    </citation>
    <scope>NUCLEOTIDE SEQUENCE [LARGE SCALE GENOMIC DNA]</scope>
    <source>
        <strain evidence="7 8">1DrF-4</strain>
    </source>
</reference>
<dbReference type="Pfam" id="PF00294">
    <property type="entry name" value="PfkB"/>
    <property type="match status" value="1"/>
</dbReference>
<feature type="domain" description="Carbohydrate kinase PfkB" evidence="6">
    <location>
        <begin position="1"/>
        <end position="308"/>
    </location>
</feature>
<sequence>MRDVVAIGELLVDMFRNDSSPDGVEWSYGCQAGGAPANVLALLAKLGRKTALIAKTGNDEFGRFLAEALTRAGVEGSGVVRDQGNATTLAFVHLDKEGDRSFSFYRNPGADQMLEERELDWSLIDSASILHVGSVSLTHEPSASATLAALRYAKAAGKMVSFDPNLRPALWSSLQHARTMILEALQYADIVKVSEEELLFLTGTDDASEGSLQLMERFGTGVILVSFGGEGSFCRIGSRTCSVQAYPVRAIDTTGAGDTFFGAFLHKLLEHGEPAEQWRVEEIQAALQFANAAAALVTTRKGAMSSMPDFQEIKRLMDENEQTHGRGIFGREC</sequence>
<evidence type="ECO:0000313" key="8">
    <source>
        <dbReference type="Proteomes" id="UP000092024"/>
    </source>
</evidence>
<dbReference type="InterPro" id="IPR029056">
    <property type="entry name" value="Ribokinase-like"/>
</dbReference>
<keyword evidence="3" id="KW-0547">Nucleotide-binding</keyword>